<evidence type="ECO:0000313" key="2">
    <source>
        <dbReference type="Proteomes" id="UP000593818"/>
    </source>
</evidence>
<accession>A0A7M2XWP3</accession>
<dbReference type="AlphaFoldDB" id="A0A7M2XWP3"/>
<dbReference type="GeneID" id="86868722"/>
<keyword evidence="1" id="KW-0614">Plasmid</keyword>
<sequence length="61" mass="7267">MPRRIRPECTCGTWDRLHEPHCDRRTRDFIENDEFDDAVDEFRDDWEPTPTDYVAAGLNIA</sequence>
<protein>
    <submittedName>
        <fullName evidence="1">Uncharacterized protein</fullName>
    </submittedName>
</protein>
<dbReference type="Proteomes" id="UP000593818">
    <property type="component" value="Plasmid pSID"/>
</dbReference>
<reference evidence="1 2" key="1">
    <citation type="submission" date="2020-10" db="EMBL/GenBank/DDBJ databases">
        <title>Whole genome sequence of oil-degrading bacteria Rhodococcus pyridinivorans strain 5Ap.</title>
        <authorList>
            <person name="Akhremchuk A.E."/>
            <person name="Valentovich L.N."/>
            <person name="Charniauskaya M.I."/>
            <person name="Bukliarevich H.A."/>
            <person name="Titok M.A."/>
        </authorList>
    </citation>
    <scope>NUCLEOTIDE SEQUENCE [LARGE SCALE GENOMIC DNA]</scope>
    <source>
        <strain evidence="1 2">5Ap</strain>
        <plasmid evidence="1 2">pSID</plasmid>
    </source>
</reference>
<dbReference type="RefSeq" id="WP_138846023.1">
    <property type="nucleotide sequence ID" value="NZ_CP040720.1"/>
</dbReference>
<dbReference type="EMBL" id="CP063453">
    <property type="protein sequence ID" value="QOW02008.1"/>
    <property type="molecule type" value="Genomic_DNA"/>
</dbReference>
<organism evidence="1 2">
    <name type="scientific">Rhodococcus pyridinivorans</name>
    <dbReference type="NCBI Taxonomy" id="103816"/>
    <lineage>
        <taxon>Bacteria</taxon>
        <taxon>Bacillati</taxon>
        <taxon>Actinomycetota</taxon>
        <taxon>Actinomycetes</taxon>
        <taxon>Mycobacteriales</taxon>
        <taxon>Nocardiaceae</taxon>
        <taxon>Rhodococcus</taxon>
    </lineage>
</organism>
<name>A0A7M2XWP3_9NOCA</name>
<evidence type="ECO:0000313" key="1">
    <source>
        <dbReference type="EMBL" id="QOW02008.1"/>
    </source>
</evidence>
<geneLocation type="plasmid" evidence="1 2">
    <name>pSID</name>
</geneLocation>
<proteinExistence type="predicted"/>
<gene>
    <name evidence="1" type="ORF">INP59_26920</name>
</gene>
<keyword evidence="2" id="KW-1185">Reference proteome</keyword>